<dbReference type="EMBL" id="JADKGK010000009">
    <property type="protein sequence ID" value="MBL0003124.1"/>
    <property type="molecule type" value="Genomic_DNA"/>
</dbReference>
<dbReference type="GO" id="GO:0030416">
    <property type="term" value="P:methylamine metabolic process"/>
    <property type="evidence" value="ECO:0007669"/>
    <property type="project" value="InterPro"/>
</dbReference>
<feature type="region of interest" description="Disordered" evidence="5">
    <location>
        <begin position="186"/>
        <end position="208"/>
    </location>
</feature>
<feature type="compositionally biased region" description="Acidic residues" evidence="5">
    <location>
        <begin position="199"/>
        <end position="208"/>
    </location>
</feature>
<keyword evidence="4 6" id="KW-0472">Membrane</keyword>
<dbReference type="InterPro" id="IPR009908">
    <property type="entry name" value="Methylamine_util_MauE"/>
</dbReference>
<evidence type="ECO:0000256" key="5">
    <source>
        <dbReference type="SAM" id="MobiDB-lite"/>
    </source>
</evidence>
<comment type="subcellular location">
    <subcellularLocation>
        <location evidence="1">Membrane</location>
        <topology evidence="1">Multi-pass membrane protein</topology>
    </subcellularLocation>
</comment>
<dbReference type="GO" id="GO:0016020">
    <property type="term" value="C:membrane"/>
    <property type="evidence" value="ECO:0007669"/>
    <property type="project" value="UniProtKB-SubCell"/>
</dbReference>
<dbReference type="Pfam" id="PF07291">
    <property type="entry name" value="MauE"/>
    <property type="match status" value="1"/>
</dbReference>
<dbReference type="Gene3D" id="3.40.30.10">
    <property type="entry name" value="Glutaredoxin"/>
    <property type="match status" value="1"/>
</dbReference>
<proteinExistence type="predicted"/>
<dbReference type="PROSITE" id="PS51352">
    <property type="entry name" value="THIOREDOXIN_2"/>
    <property type="match status" value="1"/>
</dbReference>
<dbReference type="InterPro" id="IPR036249">
    <property type="entry name" value="Thioredoxin-like_sf"/>
</dbReference>
<keyword evidence="3 6" id="KW-1133">Transmembrane helix</keyword>
<reference evidence="8" key="1">
    <citation type="submission" date="2020-10" db="EMBL/GenBank/DDBJ databases">
        <title>Connecting structure to function with the recovery of over 1000 high-quality activated sludge metagenome-assembled genomes encoding full-length rRNA genes using long-read sequencing.</title>
        <authorList>
            <person name="Singleton C.M."/>
            <person name="Petriglieri F."/>
            <person name="Kristensen J.M."/>
            <person name="Kirkegaard R.H."/>
            <person name="Michaelsen T.Y."/>
            <person name="Andersen M.H."/>
            <person name="Karst S.M."/>
            <person name="Dueholm M.S."/>
            <person name="Nielsen P.H."/>
            <person name="Albertsen M."/>
        </authorList>
    </citation>
    <scope>NUCLEOTIDE SEQUENCE</scope>
    <source>
        <strain evidence="8">Ribe_18-Q3-R11-54_MAXAC.001</strain>
    </source>
</reference>
<dbReference type="Proteomes" id="UP000886632">
    <property type="component" value="Unassembled WGS sequence"/>
</dbReference>
<evidence type="ECO:0000313" key="8">
    <source>
        <dbReference type="EMBL" id="MBL0003124.1"/>
    </source>
</evidence>
<evidence type="ECO:0000256" key="2">
    <source>
        <dbReference type="ARBA" id="ARBA00022692"/>
    </source>
</evidence>
<accession>A0A9D7T5P3</accession>
<organism evidence="8 9">
    <name type="scientific">Candidatus Phosphoribacter hodrii</name>
    <dbReference type="NCBI Taxonomy" id="2953743"/>
    <lineage>
        <taxon>Bacteria</taxon>
        <taxon>Bacillati</taxon>
        <taxon>Actinomycetota</taxon>
        <taxon>Actinomycetes</taxon>
        <taxon>Micrococcales</taxon>
        <taxon>Dermatophilaceae</taxon>
        <taxon>Candidatus Phosphoribacter</taxon>
    </lineage>
</organism>
<evidence type="ECO:0000256" key="3">
    <source>
        <dbReference type="ARBA" id="ARBA00022989"/>
    </source>
</evidence>
<comment type="caution">
    <text evidence="8">The sequence shown here is derived from an EMBL/GenBank/DDBJ whole genome shotgun (WGS) entry which is preliminary data.</text>
</comment>
<protein>
    <recommendedName>
        <fullName evidence="7">Thioredoxin domain-containing protein</fullName>
    </recommendedName>
</protein>
<evidence type="ECO:0000256" key="1">
    <source>
        <dbReference type="ARBA" id="ARBA00004141"/>
    </source>
</evidence>
<sequence length="365" mass="38223">MSPLTLLAAPLVVAGVFLLSGVAKLGDVSDGVRGLREMGVPDVFVRDWVARAHPIAEIIIALGLLVLPTPWRVVAGVAAVGLMTAYTVLVIAAVRRAREVNCNCFGRRSEVVNRRTAVRNLALLALAIVALVDCLVPSAPIVRMFSGLDPLAWSAVLVVTAGVAWLIGRGYAASAPTEPVAALSPILGGHHHEGNGESNGDDEDDEDLERDAIPDHTLTAADGTTITLMELVAQRATVLLFMEPGCGPCGVLMAEVPSWRAIMPQITLTAVRLRPVPGAKGLHEHAGPWQGTGYGTEPGTGEPFPTLEGGYWADPSIIQAFEIQGMTPWAVLLGADGLIAGGPVASYPHVRAFLVEILAHLAGLA</sequence>
<evidence type="ECO:0000256" key="6">
    <source>
        <dbReference type="SAM" id="Phobius"/>
    </source>
</evidence>
<evidence type="ECO:0000256" key="4">
    <source>
        <dbReference type="ARBA" id="ARBA00023136"/>
    </source>
</evidence>
<evidence type="ECO:0000313" key="9">
    <source>
        <dbReference type="Proteomes" id="UP000886632"/>
    </source>
</evidence>
<feature type="transmembrane region" description="Helical" evidence="6">
    <location>
        <begin position="73"/>
        <end position="95"/>
    </location>
</feature>
<name>A0A9D7T5P3_9MICO</name>
<dbReference type="AlphaFoldDB" id="A0A9D7T5P3"/>
<evidence type="ECO:0000259" key="7">
    <source>
        <dbReference type="PROSITE" id="PS51352"/>
    </source>
</evidence>
<dbReference type="InterPro" id="IPR013766">
    <property type="entry name" value="Thioredoxin_domain"/>
</dbReference>
<feature type="transmembrane region" description="Helical" evidence="6">
    <location>
        <begin position="116"/>
        <end position="139"/>
    </location>
</feature>
<feature type="transmembrane region" description="Helical" evidence="6">
    <location>
        <begin position="151"/>
        <end position="168"/>
    </location>
</feature>
<keyword evidence="2 6" id="KW-0812">Transmembrane</keyword>
<feature type="domain" description="Thioredoxin" evidence="7">
    <location>
        <begin position="207"/>
        <end position="365"/>
    </location>
</feature>
<gene>
    <name evidence="8" type="ORF">IPP00_03765</name>
</gene>
<dbReference type="SUPFAM" id="SSF52833">
    <property type="entry name" value="Thioredoxin-like"/>
    <property type="match status" value="1"/>
</dbReference>